<evidence type="ECO:0000259" key="9">
    <source>
        <dbReference type="PROSITE" id="PS01124"/>
    </source>
</evidence>
<dbReference type="PANTHER" id="PTHR42713:SF3">
    <property type="entry name" value="TRANSCRIPTIONAL REGULATORY PROTEIN HPTR"/>
    <property type="match status" value="1"/>
</dbReference>
<dbReference type="PROSITE" id="PS01124">
    <property type="entry name" value="HTH_ARAC_FAMILY_2"/>
    <property type="match status" value="1"/>
</dbReference>
<dbReference type="RefSeq" id="WP_086337915.1">
    <property type="nucleotide sequence ID" value="NZ_JAPKIH010000231.1"/>
</dbReference>
<keyword evidence="5" id="KW-0805">Transcription regulation</keyword>
<comment type="subcellular location">
    <subcellularLocation>
        <location evidence="1">Cytoplasm</location>
    </subcellularLocation>
</comment>
<proteinExistence type="predicted"/>
<feature type="domain" description="Response regulatory" evidence="10">
    <location>
        <begin position="3"/>
        <end position="120"/>
    </location>
</feature>
<dbReference type="SUPFAM" id="SSF52172">
    <property type="entry name" value="CheY-like"/>
    <property type="match status" value="1"/>
</dbReference>
<dbReference type="GO" id="GO:0003700">
    <property type="term" value="F:DNA-binding transcription factor activity"/>
    <property type="evidence" value="ECO:0007669"/>
    <property type="project" value="InterPro"/>
</dbReference>
<dbReference type="PANTHER" id="PTHR42713">
    <property type="entry name" value="HISTIDINE KINASE-RELATED"/>
    <property type="match status" value="1"/>
</dbReference>
<dbReference type="PROSITE" id="PS00041">
    <property type="entry name" value="HTH_ARAC_FAMILY_1"/>
    <property type="match status" value="1"/>
</dbReference>
<accession>A0AAW8UMD9</accession>
<comment type="caution">
    <text evidence="11">The sequence shown here is derived from an EMBL/GenBank/DDBJ whole genome shotgun (WGS) entry which is preliminary data.</text>
</comment>
<dbReference type="CDD" id="cd17536">
    <property type="entry name" value="REC_YesN-like"/>
    <property type="match status" value="1"/>
</dbReference>
<keyword evidence="4" id="KW-0902">Two-component regulatory system</keyword>
<dbReference type="AlphaFoldDB" id="A0AAW8UMD9"/>
<evidence type="ECO:0000256" key="6">
    <source>
        <dbReference type="ARBA" id="ARBA00023125"/>
    </source>
</evidence>
<evidence type="ECO:0000313" key="11">
    <source>
        <dbReference type="EMBL" id="MDT2963936.1"/>
    </source>
</evidence>
<evidence type="ECO:0000256" key="1">
    <source>
        <dbReference type="ARBA" id="ARBA00004496"/>
    </source>
</evidence>
<dbReference type="EMBL" id="JARQDV010000002">
    <property type="protein sequence ID" value="MDT2963936.1"/>
    <property type="molecule type" value="Genomic_DNA"/>
</dbReference>
<dbReference type="GO" id="GO:0000160">
    <property type="term" value="P:phosphorelay signal transduction system"/>
    <property type="evidence" value="ECO:0007669"/>
    <property type="project" value="UniProtKB-KW"/>
</dbReference>
<dbReference type="PROSITE" id="PS50110">
    <property type="entry name" value="RESPONSE_REGULATORY"/>
    <property type="match status" value="1"/>
</dbReference>
<gene>
    <name evidence="11" type="ORF">P7I32_04900</name>
</gene>
<feature type="modified residue" description="4-aspartylphosphate" evidence="8">
    <location>
        <position position="55"/>
    </location>
</feature>
<sequence length="469" mass="54172">MRKVLIVDDEASIRNGLPLIIDWERLGYQIVGSAENGEAGLAMIRELKPDVVIADIRMPGKNGLEMVQAASEEGLLFFAIILSGYSDFDYAKQALQLGAVTYLLKPVDEEELIGILTKIDQKAKTDQQKNQKSQLMEKLFGGDQTGIKDAQAIKLLRLSEEADAQKLVEKLQEQVAQVVTLIHRHHRYLVLLNEERFPDEAIDAWCRKKMAHQEILISRWFAAQDNLKPLMIDIQTLSKLIFLFPNQVISHHVLDTTQEAEERSDLREELVKAILANDPLEQPLSRYYQTFYHSLALEEEIKWQINGDIEWLQHQISEKVALAIEWSTDEVHQQIFLAQTFPMLQEVITAKLADLQATVASSLNQIDIIAELIQYTKKHYQEDLTLKKIGERFNYNSAYLGKKFRKETGKNYLAFLDEVRMEKAVEILRHSNLMVYEVAELVGYSNVDYFYKKFKQYHQVSPNEFRKNE</sequence>
<evidence type="ECO:0000256" key="8">
    <source>
        <dbReference type="PROSITE-ProRule" id="PRU00169"/>
    </source>
</evidence>
<dbReference type="Pfam" id="PF00072">
    <property type="entry name" value="Response_reg"/>
    <property type="match status" value="1"/>
</dbReference>
<dbReference type="InterPro" id="IPR009057">
    <property type="entry name" value="Homeodomain-like_sf"/>
</dbReference>
<dbReference type="InterPro" id="IPR011006">
    <property type="entry name" value="CheY-like_superfamily"/>
</dbReference>
<dbReference type="InterPro" id="IPR001789">
    <property type="entry name" value="Sig_transdc_resp-reg_receiver"/>
</dbReference>
<evidence type="ECO:0000256" key="3">
    <source>
        <dbReference type="ARBA" id="ARBA00022553"/>
    </source>
</evidence>
<dbReference type="SMART" id="SM00448">
    <property type="entry name" value="REC"/>
    <property type="match status" value="1"/>
</dbReference>
<keyword evidence="3 8" id="KW-0597">Phosphoprotein</keyword>
<evidence type="ECO:0000256" key="7">
    <source>
        <dbReference type="ARBA" id="ARBA00023163"/>
    </source>
</evidence>
<evidence type="ECO:0000256" key="5">
    <source>
        <dbReference type="ARBA" id="ARBA00023015"/>
    </source>
</evidence>
<feature type="domain" description="HTH araC/xylS-type" evidence="9">
    <location>
        <begin position="370"/>
        <end position="468"/>
    </location>
</feature>
<name>A0AAW8UMD9_ENTCA</name>
<keyword evidence="2" id="KW-0963">Cytoplasm</keyword>
<dbReference type="InterPro" id="IPR018062">
    <property type="entry name" value="HTH_AraC-typ_CS"/>
</dbReference>
<protein>
    <submittedName>
        <fullName evidence="11">Response regulator</fullName>
    </submittedName>
</protein>
<reference evidence="11" key="1">
    <citation type="submission" date="2023-03" db="EMBL/GenBank/DDBJ databases">
        <authorList>
            <person name="Shen W."/>
            <person name="Cai J."/>
        </authorList>
    </citation>
    <scope>NUCLEOTIDE SEQUENCE</scope>
    <source>
        <strain evidence="11">K72-2</strain>
    </source>
</reference>
<dbReference type="Proteomes" id="UP001268896">
    <property type="component" value="Unassembled WGS sequence"/>
</dbReference>
<dbReference type="GO" id="GO:0005737">
    <property type="term" value="C:cytoplasm"/>
    <property type="evidence" value="ECO:0007669"/>
    <property type="project" value="UniProtKB-SubCell"/>
</dbReference>
<evidence type="ECO:0000259" key="10">
    <source>
        <dbReference type="PROSITE" id="PS50110"/>
    </source>
</evidence>
<keyword evidence="7" id="KW-0804">Transcription</keyword>
<dbReference type="SMART" id="SM00342">
    <property type="entry name" value="HTH_ARAC"/>
    <property type="match status" value="1"/>
</dbReference>
<dbReference type="GO" id="GO:0043565">
    <property type="term" value="F:sequence-specific DNA binding"/>
    <property type="evidence" value="ECO:0007669"/>
    <property type="project" value="InterPro"/>
</dbReference>
<dbReference type="InterPro" id="IPR018060">
    <property type="entry name" value="HTH_AraC"/>
</dbReference>
<dbReference type="Pfam" id="PF12833">
    <property type="entry name" value="HTH_18"/>
    <property type="match status" value="1"/>
</dbReference>
<dbReference type="Gene3D" id="3.40.50.2300">
    <property type="match status" value="1"/>
</dbReference>
<evidence type="ECO:0000256" key="2">
    <source>
        <dbReference type="ARBA" id="ARBA00022490"/>
    </source>
</evidence>
<dbReference type="Gene3D" id="1.10.10.60">
    <property type="entry name" value="Homeodomain-like"/>
    <property type="match status" value="2"/>
</dbReference>
<dbReference type="SUPFAM" id="SSF46689">
    <property type="entry name" value="Homeodomain-like"/>
    <property type="match status" value="1"/>
</dbReference>
<evidence type="ECO:0000256" key="4">
    <source>
        <dbReference type="ARBA" id="ARBA00023012"/>
    </source>
</evidence>
<evidence type="ECO:0000313" key="12">
    <source>
        <dbReference type="Proteomes" id="UP001268896"/>
    </source>
</evidence>
<dbReference type="InterPro" id="IPR051552">
    <property type="entry name" value="HptR"/>
</dbReference>
<keyword evidence="6" id="KW-0238">DNA-binding</keyword>
<organism evidence="11 12">
    <name type="scientific">Enterococcus casseliflavus</name>
    <name type="common">Enterococcus flavescens</name>
    <dbReference type="NCBI Taxonomy" id="37734"/>
    <lineage>
        <taxon>Bacteria</taxon>
        <taxon>Bacillati</taxon>
        <taxon>Bacillota</taxon>
        <taxon>Bacilli</taxon>
        <taxon>Lactobacillales</taxon>
        <taxon>Enterococcaceae</taxon>
        <taxon>Enterococcus</taxon>
    </lineage>
</organism>